<dbReference type="AlphaFoldDB" id="A0AAP5MDW5"/>
<reference evidence="2" key="1">
    <citation type="journal article" date="2021" name="Science">
        <title>Hunting the eagle killer: A cyanobacterial neurotoxin causes vacuolar myelinopathy.</title>
        <authorList>
            <person name="Breinlinger S."/>
            <person name="Phillips T.J."/>
            <person name="Haram B.N."/>
            <person name="Mares J."/>
            <person name="Martinez Yerena J.A."/>
            <person name="Hrouzek P."/>
            <person name="Sobotka R."/>
            <person name="Henderson W.M."/>
            <person name="Schmieder P."/>
            <person name="Williams S.M."/>
            <person name="Lauderdale J.D."/>
            <person name="Wilde H.D."/>
            <person name="Gerrin W."/>
            <person name="Kust A."/>
            <person name="Washington J.W."/>
            <person name="Wagner C."/>
            <person name="Geier B."/>
            <person name="Liebeke M."/>
            <person name="Enke H."/>
            <person name="Niedermeyer T.H.J."/>
            <person name="Wilde S.B."/>
        </authorList>
    </citation>
    <scope>NUCLEOTIDE SEQUENCE [LARGE SCALE GENOMIC DNA]</scope>
    <source>
        <strain evidence="2">Thurmond2011</strain>
    </source>
</reference>
<gene>
    <name evidence="1" type="ORF">G7B40_036050</name>
</gene>
<evidence type="ECO:0000313" key="1">
    <source>
        <dbReference type="EMBL" id="MDR9899929.1"/>
    </source>
</evidence>
<evidence type="ECO:0000313" key="2">
    <source>
        <dbReference type="Proteomes" id="UP000667802"/>
    </source>
</evidence>
<keyword evidence="2" id="KW-1185">Reference proteome</keyword>
<name>A0AAP5MDW5_9CYAN</name>
<dbReference type="EMBL" id="JAALHA020000028">
    <property type="protein sequence ID" value="MDR9899929.1"/>
    <property type="molecule type" value="Genomic_DNA"/>
</dbReference>
<dbReference type="Proteomes" id="UP000667802">
    <property type="component" value="Unassembled WGS sequence"/>
</dbReference>
<proteinExistence type="predicted"/>
<accession>A0AAP5MDW5</accession>
<protein>
    <submittedName>
        <fullName evidence="1">Uncharacterized protein</fullName>
    </submittedName>
</protein>
<organism evidence="1 2">
    <name type="scientific">Aetokthonos hydrillicola Thurmond2011</name>
    <dbReference type="NCBI Taxonomy" id="2712845"/>
    <lineage>
        <taxon>Bacteria</taxon>
        <taxon>Bacillati</taxon>
        <taxon>Cyanobacteriota</taxon>
        <taxon>Cyanophyceae</taxon>
        <taxon>Nostocales</taxon>
        <taxon>Hapalosiphonaceae</taxon>
        <taxon>Aetokthonos</taxon>
    </lineage>
</organism>
<sequence>MYEQLIDGVDPVVVEGAMELVSVEVRERIQGFYQSQEWGREAIAIEQTYEPLWLQGLPEPFKLIEQLTERFGS</sequence>
<dbReference type="RefSeq" id="WP_208345741.1">
    <property type="nucleotide sequence ID" value="NZ_CAWQFN010000724.1"/>
</dbReference>
<comment type="caution">
    <text evidence="1">The sequence shown here is derived from an EMBL/GenBank/DDBJ whole genome shotgun (WGS) entry which is preliminary data.</text>
</comment>